<name>A0AAV6KQJ3_9ERIC</name>
<dbReference type="Pfam" id="PF01167">
    <property type="entry name" value="Tub"/>
    <property type="match status" value="1"/>
</dbReference>
<gene>
    <name evidence="4" type="ORF">RHGRI_012471</name>
</gene>
<comment type="similarity">
    <text evidence="1 2">Belongs to the TUB family.</text>
</comment>
<keyword evidence="5" id="KW-1185">Reference proteome</keyword>
<dbReference type="SUPFAM" id="SSF54518">
    <property type="entry name" value="Tubby C-terminal domain-like"/>
    <property type="match status" value="1"/>
</dbReference>
<sequence>MVCSLGSGRMAVMARLLAAGSFSQTIAEMHVFDLKPMTDPLHLVCCNACKKPIKESQYAAHAEFCKNLSPAEETVSELDGATKGGELERTESAEADDAALSDFHFDEQIQQNSISLDAKRNSSGVNGALIMHGARASPGNTENSFGAIPPPRKRSKMIAAGLPMTDCLGTNGAVAKSLYASTQEARTCREFPKGSSGGCKKAFDCAVGYDKTSQFQECCLRGKDVPAPLATKMFYSQRNHRLRSALTYLYYGESTEYSGDFVNLKSLEGIAMPLNSLQDNAMPLQVLSPQNIPHEQNDVQGEKRERLSLPSLQKPDQMLADSADLNSGKLGGRMPATSFSNHVPASDVLRPQTAPTGVARSNYLPKSYPFAGNSGDVCWRCFTYDGKAYLSACGFFRCFDCELRLGLVWFHFGVVLRRSLDMKLGYGLKPRSHRVVQDSSVAVVAEVEAEIDGSKESSSISSCWANMPLELLREVLVRIEVSEIGWPSRRSVVACGGVCRTWREIIKELVRTPEASGKFTFPISVKQPGPKEPLVQCFIRRNQSTQTYHLYLNLTQALADNGKFLLAAHKLRRPTCTDYNISLRPGDMSKGSSNYIGRLRSNFLGTKFIIYDGLPPHAGVKMMKSCSTSCVGSKQVSPRIPAGNYPIAHISYELNVLGSRGPRRLNCTMDAITASAIEPGGVAPTQIDFPLSKVDSLPSVPFSPSKSSRLEKFLSLPSTDQRRGALVLKNKAPRWHEQLQCWCLNFHGRVTVASVKNFQLVASAENGQAGPEHEKVILQFGKVGKDVFTMDYRYPLSAFQAFAICLSSFDTKIACE</sequence>
<dbReference type="EMBL" id="JACTNZ010000004">
    <property type="protein sequence ID" value="KAG5554920.1"/>
    <property type="molecule type" value="Genomic_DNA"/>
</dbReference>
<dbReference type="InterPro" id="IPR000007">
    <property type="entry name" value="Tubby_C"/>
</dbReference>
<dbReference type="PANTHER" id="PTHR16517">
    <property type="entry name" value="TUBBY-RELATED"/>
    <property type="match status" value="1"/>
</dbReference>
<organism evidence="4 5">
    <name type="scientific">Rhododendron griersonianum</name>
    <dbReference type="NCBI Taxonomy" id="479676"/>
    <lineage>
        <taxon>Eukaryota</taxon>
        <taxon>Viridiplantae</taxon>
        <taxon>Streptophyta</taxon>
        <taxon>Embryophyta</taxon>
        <taxon>Tracheophyta</taxon>
        <taxon>Spermatophyta</taxon>
        <taxon>Magnoliopsida</taxon>
        <taxon>eudicotyledons</taxon>
        <taxon>Gunneridae</taxon>
        <taxon>Pentapetalae</taxon>
        <taxon>asterids</taxon>
        <taxon>Ericales</taxon>
        <taxon>Ericaceae</taxon>
        <taxon>Ericoideae</taxon>
        <taxon>Rhodoreae</taxon>
        <taxon>Rhododendron</taxon>
    </lineage>
</organism>
<dbReference type="Proteomes" id="UP000823749">
    <property type="component" value="Chromosome 4"/>
</dbReference>
<dbReference type="PRINTS" id="PR01573">
    <property type="entry name" value="SUPERTUBBY"/>
</dbReference>
<proteinExistence type="inferred from homology"/>
<protein>
    <recommendedName>
        <fullName evidence="2">Tubby-like F-box protein</fullName>
    </recommendedName>
</protein>
<dbReference type="AlphaFoldDB" id="A0AAV6KQJ3"/>
<evidence type="ECO:0000313" key="5">
    <source>
        <dbReference type="Proteomes" id="UP000823749"/>
    </source>
</evidence>
<dbReference type="PROSITE" id="PS01201">
    <property type="entry name" value="TUB_2"/>
    <property type="match status" value="1"/>
</dbReference>
<dbReference type="Gene3D" id="3.20.90.10">
    <property type="entry name" value="Tubby Protein, Chain A"/>
    <property type="match status" value="1"/>
</dbReference>
<dbReference type="PROSITE" id="PS01200">
    <property type="entry name" value="TUB_1"/>
    <property type="match status" value="1"/>
</dbReference>
<accession>A0AAV6KQJ3</accession>
<comment type="caution">
    <text evidence="4">The sequence shown here is derived from an EMBL/GenBank/DDBJ whole genome shotgun (WGS) entry which is preliminary data.</text>
</comment>
<evidence type="ECO:0000313" key="4">
    <source>
        <dbReference type="EMBL" id="KAG5554920.1"/>
    </source>
</evidence>
<evidence type="ECO:0000256" key="1">
    <source>
        <dbReference type="ARBA" id="ARBA00007129"/>
    </source>
</evidence>
<evidence type="ECO:0000256" key="2">
    <source>
        <dbReference type="RuleBase" id="RU361125"/>
    </source>
</evidence>
<dbReference type="InterPro" id="IPR025659">
    <property type="entry name" value="Tubby-like_C"/>
</dbReference>
<reference evidence="4" key="1">
    <citation type="submission" date="2020-08" db="EMBL/GenBank/DDBJ databases">
        <title>Plant Genome Project.</title>
        <authorList>
            <person name="Zhang R.-G."/>
        </authorList>
    </citation>
    <scope>NUCLEOTIDE SEQUENCE</scope>
    <source>
        <strain evidence="4">WSP0</strain>
        <tissue evidence="4">Leaf</tissue>
    </source>
</reference>
<evidence type="ECO:0000259" key="3">
    <source>
        <dbReference type="Pfam" id="PF01167"/>
    </source>
</evidence>
<dbReference type="PANTHER" id="PTHR16517:SF158">
    <property type="entry name" value="TUBBY-LIKE F-BOX PROTEIN 9"/>
    <property type="match status" value="1"/>
</dbReference>
<dbReference type="InterPro" id="IPR018066">
    <property type="entry name" value="Tubby_C_CS"/>
</dbReference>
<feature type="domain" description="Tubby C-terminal" evidence="3">
    <location>
        <begin position="525"/>
        <end position="811"/>
    </location>
</feature>
<dbReference type="CDD" id="cd22153">
    <property type="entry name" value="F-box_AtTLP-like"/>
    <property type="match status" value="1"/>
</dbReference>